<evidence type="ECO:0000256" key="1">
    <source>
        <dbReference type="SAM" id="SignalP"/>
    </source>
</evidence>
<dbReference type="KEGG" id="mbrn:90967584"/>
<dbReference type="GeneID" id="90967584"/>
<accession>A0A7D5YT22</accession>
<reference evidence="2 3" key="1">
    <citation type="submission" date="2020-07" db="EMBL/GenBank/DDBJ databases">
        <title>Telomere length de novo assembly of all 7 chromosomes of the fungus, Metarhizium brunneum, using a novel assembly pipeline.</title>
        <authorList>
            <person name="Saud z."/>
            <person name="Kortsinoglou A."/>
            <person name="Kouvelis V.N."/>
            <person name="Butt T.M."/>
        </authorList>
    </citation>
    <scope>NUCLEOTIDE SEQUENCE [LARGE SCALE GENOMIC DNA]</scope>
    <source>
        <strain evidence="2 3">4556</strain>
    </source>
</reference>
<protein>
    <submittedName>
        <fullName evidence="2">Uncharacterized protein</fullName>
    </submittedName>
</protein>
<evidence type="ECO:0000313" key="3">
    <source>
        <dbReference type="Proteomes" id="UP000510686"/>
    </source>
</evidence>
<proteinExistence type="predicted"/>
<sequence>MKYFILLLAACGSLAAALKYPSVGDIILHARVCEKAENIDVKQCKRAFVKYVRQFVADHQHRSVSDEIFWNTMKQWSLLRTPVNYALYCDDGDKKFKCEPSELNTNKLDCQSVSTRAGQNCPDEDCLPFSNLTSFCDEKGGCETCRDAGTVKNSRSIAYKQEPANSATLKKRFGGALLNFSCTLKQGDGSGNMTRAQ</sequence>
<evidence type="ECO:0000313" key="2">
    <source>
        <dbReference type="EMBL" id="QLI68241.1"/>
    </source>
</evidence>
<feature type="chain" id="PRO_5028826264" evidence="1">
    <location>
        <begin position="18"/>
        <end position="197"/>
    </location>
</feature>
<dbReference type="EMBL" id="CP058933">
    <property type="protein sequence ID" value="QLI68241.1"/>
    <property type="molecule type" value="Genomic_DNA"/>
</dbReference>
<gene>
    <name evidence="2" type="ORF">G6M90_00g031080</name>
</gene>
<keyword evidence="1" id="KW-0732">Signal</keyword>
<dbReference type="Proteomes" id="UP000510686">
    <property type="component" value="Chromosome 2"/>
</dbReference>
<dbReference type="AlphaFoldDB" id="A0A7D5YT22"/>
<feature type="signal peptide" evidence="1">
    <location>
        <begin position="1"/>
        <end position="17"/>
    </location>
</feature>
<keyword evidence="3" id="KW-1185">Reference proteome</keyword>
<name>A0A7D5YT22_9HYPO</name>
<dbReference type="RefSeq" id="XP_065986542.1">
    <property type="nucleotide sequence ID" value="XM_066130079.1"/>
</dbReference>
<organism evidence="2 3">
    <name type="scientific">Metarhizium brunneum</name>
    <dbReference type="NCBI Taxonomy" id="500148"/>
    <lineage>
        <taxon>Eukaryota</taxon>
        <taxon>Fungi</taxon>
        <taxon>Dikarya</taxon>
        <taxon>Ascomycota</taxon>
        <taxon>Pezizomycotina</taxon>
        <taxon>Sordariomycetes</taxon>
        <taxon>Hypocreomycetidae</taxon>
        <taxon>Hypocreales</taxon>
        <taxon>Clavicipitaceae</taxon>
        <taxon>Metarhizium</taxon>
    </lineage>
</organism>